<dbReference type="Proteomes" id="UP000824267">
    <property type="component" value="Unassembled WGS sequence"/>
</dbReference>
<accession>A0A9D1RI25</accession>
<keyword evidence="3 6" id="KW-0812">Transmembrane</keyword>
<comment type="subcellular location">
    <subcellularLocation>
        <location evidence="1">Cell membrane</location>
        <topology evidence="1">Multi-pass membrane protein</topology>
    </subcellularLocation>
</comment>
<feature type="transmembrane region" description="Helical" evidence="6">
    <location>
        <begin position="35"/>
        <end position="55"/>
    </location>
</feature>
<dbReference type="PANTHER" id="PTHR30294:SF46">
    <property type="entry name" value="ABC TRANSPORTER PERMEASE"/>
    <property type="match status" value="1"/>
</dbReference>
<organism evidence="8 9">
    <name type="scientific">Candidatus Onthomorpha intestinigallinarum</name>
    <dbReference type="NCBI Taxonomy" id="2840880"/>
    <lineage>
        <taxon>Bacteria</taxon>
        <taxon>Pseudomonadati</taxon>
        <taxon>Bacteroidota</taxon>
        <taxon>Bacteroidia</taxon>
        <taxon>Bacteroidales</taxon>
        <taxon>Candidatus Onthomorpha</taxon>
    </lineage>
</organism>
<dbReference type="InterPro" id="IPR013525">
    <property type="entry name" value="ABC2_TM"/>
</dbReference>
<sequence>MALNIKENLHQNKDAWVDMFHILRRELYNIFTDRGVLIVFFIACLVYPLVCGYIYNRELLYDIPVAVVDESNSSLSREYLRKIDATSEVKIQSYCSSMEQAKKMQSVSKVHGIIYIPEDFSYNLNRGEQSVVGVYADVTSFFWYRNIMLACSYVSQSMGAEIQVKNLIASGTDYEKAVSSVQPFKPTQHLLYNPGGYPSFILPIVFILVLQQTLLIGIGMLTGKATETNKLNTLIPNNAHYKGVFRIIFGRALALFITYLPIVVYVLIIIPKFFNLPQLVSSPYKILWFITPFLFSTILLGMTIGVFFKNRENSIPFYLFMSIPMLLLSGLSWPREAMPVFWECFSHVLPSTDAANGFARMTTMGSSMSEISKEHLWLWILSGVYFITTFFAYRWRINKGNREISQEE</sequence>
<dbReference type="AlphaFoldDB" id="A0A9D1RI25"/>
<dbReference type="GO" id="GO:0005886">
    <property type="term" value="C:plasma membrane"/>
    <property type="evidence" value="ECO:0007669"/>
    <property type="project" value="UniProtKB-SubCell"/>
</dbReference>
<evidence type="ECO:0000256" key="4">
    <source>
        <dbReference type="ARBA" id="ARBA00022989"/>
    </source>
</evidence>
<dbReference type="InterPro" id="IPR051449">
    <property type="entry name" value="ABC-2_transporter_component"/>
</dbReference>
<dbReference type="PANTHER" id="PTHR30294">
    <property type="entry name" value="MEMBRANE COMPONENT OF ABC TRANSPORTER YHHJ-RELATED"/>
    <property type="match status" value="1"/>
</dbReference>
<reference evidence="8" key="2">
    <citation type="submission" date="2021-04" db="EMBL/GenBank/DDBJ databases">
        <authorList>
            <person name="Gilroy R."/>
        </authorList>
    </citation>
    <scope>NUCLEOTIDE SEQUENCE</scope>
    <source>
        <strain evidence="8">Gambia16-930</strain>
    </source>
</reference>
<comment type="caution">
    <text evidence="8">The sequence shown here is derived from an EMBL/GenBank/DDBJ whole genome shotgun (WGS) entry which is preliminary data.</text>
</comment>
<evidence type="ECO:0000256" key="6">
    <source>
        <dbReference type="SAM" id="Phobius"/>
    </source>
</evidence>
<feature type="transmembrane region" description="Helical" evidence="6">
    <location>
        <begin position="286"/>
        <end position="308"/>
    </location>
</feature>
<name>A0A9D1RI25_9BACT</name>
<proteinExistence type="predicted"/>
<reference evidence="8" key="1">
    <citation type="journal article" date="2021" name="PeerJ">
        <title>Extensive microbial diversity within the chicken gut microbiome revealed by metagenomics and culture.</title>
        <authorList>
            <person name="Gilroy R."/>
            <person name="Ravi A."/>
            <person name="Getino M."/>
            <person name="Pursley I."/>
            <person name="Horton D.L."/>
            <person name="Alikhan N.F."/>
            <person name="Baker D."/>
            <person name="Gharbi K."/>
            <person name="Hall N."/>
            <person name="Watson M."/>
            <person name="Adriaenssens E.M."/>
            <person name="Foster-Nyarko E."/>
            <person name="Jarju S."/>
            <person name="Secka A."/>
            <person name="Antonio M."/>
            <person name="Oren A."/>
            <person name="Chaudhuri R.R."/>
            <person name="La Ragione R."/>
            <person name="Hildebrand F."/>
            <person name="Pallen M.J."/>
        </authorList>
    </citation>
    <scope>NUCLEOTIDE SEQUENCE</scope>
    <source>
        <strain evidence="8">Gambia16-930</strain>
    </source>
</reference>
<dbReference type="GO" id="GO:0140359">
    <property type="term" value="F:ABC-type transporter activity"/>
    <property type="evidence" value="ECO:0007669"/>
    <property type="project" value="InterPro"/>
</dbReference>
<gene>
    <name evidence="8" type="ORF">IAC47_06065</name>
</gene>
<feature type="transmembrane region" description="Helical" evidence="6">
    <location>
        <begin position="315"/>
        <end position="333"/>
    </location>
</feature>
<dbReference type="Pfam" id="PF12698">
    <property type="entry name" value="ABC2_membrane_3"/>
    <property type="match status" value="1"/>
</dbReference>
<evidence type="ECO:0000256" key="1">
    <source>
        <dbReference type="ARBA" id="ARBA00004651"/>
    </source>
</evidence>
<feature type="transmembrane region" description="Helical" evidence="6">
    <location>
        <begin position="252"/>
        <end position="274"/>
    </location>
</feature>
<keyword evidence="2" id="KW-1003">Cell membrane</keyword>
<keyword evidence="5 6" id="KW-0472">Membrane</keyword>
<protein>
    <submittedName>
        <fullName evidence="8">ABC transporter permease</fullName>
    </submittedName>
</protein>
<keyword evidence="4 6" id="KW-1133">Transmembrane helix</keyword>
<evidence type="ECO:0000256" key="2">
    <source>
        <dbReference type="ARBA" id="ARBA00022475"/>
    </source>
</evidence>
<evidence type="ECO:0000313" key="9">
    <source>
        <dbReference type="Proteomes" id="UP000824267"/>
    </source>
</evidence>
<feature type="transmembrane region" description="Helical" evidence="6">
    <location>
        <begin position="376"/>
        <end position="393"/>
    </location>
</feature>
<evidence type="ECO:0000313" key="8">
    <source>
        <dbReference type="EMBL" id="HIW87820.1"/>
    </source>
</evidence>
<evidence type="ECO:0000256" key="3">
    <source>
        <dbReference type="ARBA" id="ARBA00022692"/>
    </source>
</evidence>
<evidence type="ECO:0000259" key="7">
    <source>
        <dbReference type="Pfam" id="PF12698"/>
    </source>
</evidence>
<feature type="transmembrane region" description="Helical" evidence="6">
    <location>
        <begin position="200"/>
        <end position="221"/>
    </location>
</feature>
<dbReference type="Gene3D" id="3.40.1710.10">
    <property type="entry name" value="abc type-2 transporter like domain"/>
    <property type="match status" value="1"/>
</dbReference>
<feature type="domain" description="ABC-2 type transporter transmembrane" evidence="7">
    <location>
        <begin position="36"/>
        <end position="390"/>
    </location>
</feature>
<dbReference type="EMBL" id="DXGG01000191">
    <property type="protein sequence ID" value="HIW87820.1"/>
    <property type="molecule type" value="Genomic_DNA"/>
</dbReference>
<evidence type="ECO:0000256" key="5">
    <source>
        <dbReference type="ARBA" id="ARBA00023136"/>
    </source>
</evidence>